<dbReference type="Gene3D" id="3.90.120.10">
    <property type="entry name" value="DNA Methylase, subunit A, domain 2"/>
    <property type="match status" value="1"/>
</dbReference>
<keyword evidence="4" id="KW-0949">S-adenosyl-L-methionine</keyword>
<dbReference type="PRINTS" id="PR00105">
    <property type="entry name" value="C5METTRFRASE"/>
</dbReference>
<dbReference type="PANTHER" id="PTHR46098:SF1">
    <property type="entry name" value="TRNA (CYTOSINE(38)-C(5))-METHYLTRANSFERASE"/>
    <property type="match status" value="1"/>
</dbReference>
<dbReference type="InterPro" id="IPR031303">
    <property type="entry name" value="C5_meth_CS"/>
</dbReference>
<dbReference type="PROSITE" id="PS51679">
    <property type="entry name" value="SAM_MT_C5"/>
    <property type="match status" value="1"/>
</dbReference>
<dbReference type="AlphaFoldDB" id="A0A6C0BSF4"/>
<dbReference type="PROSITE" id="PS00094">
    <property type="entry name" value="C5_MTASE_1"/>
    <property type="match status" value="1"/>
</dbReference>
<evidence type="ECO:0000256" key="4">
    <source>
        <dbReference type="ARBA" id="ARBA00022691"/>
    </source>
</evidence>
<dbReference type="Pfam" id="PF00145">
    <property type="entry name" value="DNA_methylase"/>
    <property type="match status" value="1"/>
</dbReference>
<protein>
    <recommendedName>
        <fullName evidence="1">DNA (cytosine-5-)-methyltransferase</fullName>
        <ecNumber evidence="1">2.1.1.37</ecNumber>
    </recommendedName>
</protein>
<dbReference type="NCBIfam" id="TIGR00675">
    <property type="entry name" value="dcm"/>
    <property type="match status" value="1"/>
</dbReference>
<evidence type="ECO:0000256" key="1">
    <source>
        <dbReference type="ARBA" id="ARBA00011975"/>
    </source>
</evidence>
<organism evidence="5">
    <name type="scientific">viral metagenome</name>
    <dbReference type="NCBI Taxonomy" id="1070528"/>
    <lineage>
        <taxon>unclassified sequences</taxon>
        <taxon>metagenomes</taxon>
        <taxon>organismal metagenomes</taxon>
    </lineage>
</organism>
<dbReference type="InterPro" id="IPR050750">
    <property type="entry name" value="C5-MTase"/>
</dbReference>
<keyword evidence="2" id="KW-0489">Methyltransferase</keyword>
<dbReference type="InterPro" id="IPR029063">
    <property type="entry name" value="SAM-dependent_MTases_sf"/>
</dbReference>
<reference evidence="5" key="1">
    <citation type="journal article" date="2020" name="Nature">
        <title>Giant virus diversity and host interactions through global metagenomics.</title>
        <authorList>
            <person name="Schulz F."/>
            <person name="Roux S."/>
            <person name="Paez-Espino D."/>
            <person name="Jungbluth S."/>
            <person name="Walsh D.A."/>
            <person name="Denef V.J."/>
            <person name="McMahon K.D."/>
            <person name="Konstantinidis K.T."/>
            <person name="Eloe-Fadrosh E.A."/>
            <person name="Kyrpides N.C."/>
            <person name="Woyke T."/>
        </authorList>
    </citation>
    <scope>NUCLEOTIDE SEQUENCE</scope>
    <source>
        <strain evidence="5">GVMAG-M-3300018416-45</strain>
    </source>
</reference>
<dbReference type="SUPFAM" id="SSF53335">
    <property type="entry name" value="S-adenosyl-L-methionine-dependent methyltransferases"/>
    <property type="match status" value="1"/>
</dbReference>
<dbReference type="GO" id="GO:0032259">
    <property type="term" value="P:methylation"/>
    <property type="evidence" value="ECO:0007669"/>
    <property type="project" value="UniProtKB-KW"/>
</dbReference>
<keyword evidence="3" id="KW-0808">Transferase</keyword>
<dbReference type="Gene3D" id="3.40.50.150">
    <property type="entry name" value="Vaccinia Virus protein VP39"/>
    <property type="match status" value="1"/>
</dbReference>
<dbReference type="InterPro" id="IPR001525">
    <property type="entry name" value="C5_MeTfrase"/>
</dbReference>
<evidence type="ECO:0000256" key="2">
    <source>
        <dbReference type="ARBA" id="ARBA00022603"/>
    </source>
</evidence>
<dbReference type="GO" id="GO:0003886">
    <property type="term" value="F:DNA (cytosine-5-)-methyltransferase activity"/>
    <property type="evidence" value="ECO:0007669"/>
    <property type="project" value="UniProtKB-EC"/>
</dbReference>
<name>A0A6C0BSF4_9ZZZZ</name>
<dbReference type="PANTHER" id="PTHR46098">
    <property type="entry name" value="TRNA (CYTOSINE(38)-C(5))-METHYLTRANSFERASE"/>
    <property type="match status" value="1"/>
</dbReference>
<sequence>MLLSIRMNSFSKKQLLDECEKLGIVKCYSKTKKQLIELIGDKSKPIDKPISKDVAFKFIDLFCGIGGFHQALKRLNGHCVFASDIDEQCRNTYEMNYGIKPSGDITKINPTDIPDFDVLTGGFPCQSFSNSGKKKGLSDERGKLFESILAIAQVKHPSYMFLENVKHIKKIDNGTVFDHILNRINESGYHVDTCELSPHQLGIPQQRERVIFICIRNDIYSPSIPVVIGVPNTKIDIDSIIEKDKTKLMPYHIPPELENVLEIWDEMVRHFDVGQSMSPVIMCNEFNSEYTEKEFKSLPKWKQEYITKNKPIYNKYKDKWDEWCDINKDQLTRREIYGKLEWQAGPKLPDDSIFNHFIQFRQSGIRVKKSKYFPTLVAIVQTPIYAKERRYITPRECARLQSFPESFILHEKDNVAYKQFGNAVNVDVVHYVMNIVLNLYNFKFN</sequence>
<accession>A0A6C0BSF4</accession>
<proteinExistence type="predicted"/>
<dbReference type="EMBL" id="MN739226">
    <property type="protein sequence ID" value="QHS94554.1"/>
    <property type="molecule type" value="Genomic_DNA"/>
</dbReference>
<dbReference type="PROSITE" id="PS00095">
    <property type="entry name" value="C5_MTASE_2"/>
    <property type="match status" value="1"/>
</dbReference>
<dbReference type="EC" id="2.1.1.37" evidence="1"/>
<dbReference type="InterPro" id="IPR018117">
    <property type="entry name" value="C5_DNA_meth_AS"/>
</dbReference>
<evidence type="ECO:0000256" key="3">
    <source>
        <dbReference type="ARBA" id="ARBA00022679"/>
    </source>
</evidence>
<evidence type="ECO:0000313" key="5">
    <source>
        <dbReference type="EMBL" id="QHS94554.1"/>
    </source>
</evidence>
<dbReference type="CDD" id="cd00315">
    <property type="entry name" value="Cyt_C5_DNA_methylase"/>
    <property type="match status" value="1"/>
</dbReference>